<dbReference type="GO" id="GO:0016607">
    <property type="term" value="C:nuclear speck"/>
    <property type="evidence" value="ECO:0007669"/>
    <property type="project" value="TreeGrafter"/>
</dbReference>
<feature type="active site" description="Glycyl thioester intermediate" evidence="6">
    <location>
        <position position="1443"/>
    </location>
</feature>
<dbReference type="EC" id="2.3.2.26" evidence="3"/>
<feature type="compositionally biased region" description="Acidic residues" evidence="7">
    <location>
        <begin position="55"/>
        <end position="64"/>
    </location>
</feature>
<feature type="compositionally biased region" description="Basic and acidic residues" evidence="7">
    <location>
        <begin position="1"/>
        <end position="16"/>
    </location>
</feature>
<dbReference type="VEuPathDB" id="FungiDB:GVI51_M10153"/>
<dbReference type="InterPro" id="IPR045322">
    <property type="entry name" value="HECTD1/TRIP12-like"/>
</dbReference>
<comment type="catalytic activity">
    <reaction evidence="1">
        <text>S-ubiquitinyl-[E2 ubiquitin-conjugating enzyme]-L-cysteine + [acceptor protein]-L-lysine = [E2 ubiquitin-conjugating enzyme]-L-cysteine + N(6)-ubiquitinyl-[acceptor protein]-L-lysine.</text>
        <dbReference type="EC" id="2.3.2.26"/>
    </reaction>
</comment>
<reference evidence="9 10" key="1">
    <citation type="submission" date="2015-10" db="EMBL/GenBank/DDBJ databases">
        <title>Draft genomes sequences of Candida glabrata isolates 1A, 1B, 2A, 2B, 3A and 3B.</title>
        <authorList>
            <person name="Haavelsrud O.E."/>
            <person name="Gaustad P."/>
        </authorList>
    </citation>
    <scope>NUCLEOTIDE SEQUENCE [LARGE SCALE GENOMIC DNA]</scope>
    <source>
        <strain evidence="9">910700640</strain>
    </source>
</reference>
<comment type="caution">
    <text evidence="9">The sequence shown here is derived from an EMBL/GenBank/DDBJ whole genome shotgun (WGS) entry which is preliminary data.</text>
</comment>
<organism evidence="9 10">
    <name type="scientific">Candida glabrata</name>
    <name type="common">Yeast</name>
    <name type="synonym">Torulopsis glabrata</name>
    <dbReference type="NCBI Taxonomy" id="5478"/>
    <lineage>
        <taxon>Eukaryota</taxon>
        <taxon>Fungi</taxon>
        <taxon>Dikarya</taxon>
        <taxon>Ascomycota</taxon>
        <taxon>Saccharomycotina</taxon>
        <taxon>Saccharomycetes</taxon>
        <taxon>Saccharomycetales</taxon>
        <taxon>Saccharomycetaceae</taxon>
        <taxon>Nakaseomyces</taxon>
    </lineage>
</organism>
<dbReference type="GO" id="GO:0035519">
    <property type="term" value="P:protein K29-linked ubiquitination"/>
    <property type="evidence" value="ECO:0007669"/>
    <property type="project" value="EnsemblFungi"/>
</dbReference>
<dbReference type="PhylomeDB" id="A0A0W0DQ78"/>
<comment type="similarity">
    <text evidence="2">Belongs to the UPL family. K-HECT subfamily.</text>
</comment>
<evidence type="ECO:0000313" key="9">
    <source>
        <dbReference type="EMBL" id="KTB01952.1"/>
    </source>
</evidence>
<dbReference type="SMART" id="SM00119">
    <property type="entry name" value="HECTc"/>
    <property type="match status" value="1"/>
</dbReference>
<feature type="region of interest" description="Disordered" evidence="7">
    <location>
        <begin position="631"/>
        <end position="653"/>
    </location>
</feature>
<dbReference type="VEuPathDB" id="FungiDB:GWK60_M10131"/>
<dbReference type="Gene3D" id="3.90.1750.10">
    <property type="entry name" value="Hect, E3 ligase catalytic domains"/>
    <property type="match status" value="1"/>
</dbReference>
<gene>
    <name evidence="9" type="ORF">AO440_004292</name>
</gene>
<dbReference type="InterPro" id="IPR016024">
    <property type="entry name" value="ARM-type_fold"/>
</dbReference>
<name>A0A0W0DQ78_CANGB</name>
<evidence type="ECO:0000256" key="6">
    <source>
        <dbReference type="PROSITE-ProRule" id="PRU00104"/>
    </source>
</evidence>
<dbReference type="OMA" id="FFTIHAQ"/>
<dbReference type="VEuPathDB" id="FungiDB:B1J91_M10175g"/>
<evidence type="ECO:0000256" key="2">
    <source>
        <dbReference type="ARBA" id="ARBA00006331"/>
    </source>
</evidence>
<evidence type="ECO:0000256" key="1">
    <source>
        <dbReference type="ARBA" id="ARBA00000885"/>
    </source>
</evidence>
<dbReference type="PANTHER" id="PTHR45670">
    <property type="entry name" value="E3 UBIQUITIN-PROTEIN LIGASE TRIP12"/>
    <property type="match status" value="1"/>
</dbReference>
<keyword evidence="4" id="KW-0808">Transferase</keyword>
<dbReference type="Pfam" id="PF00632">
    <property type="entry name" value="HECT"/>
    <property type="match status" value="1"/>
</dbReference>
<dbReference type="GO" id="GO:0043161">
    <property type="term" value="P:proteasome-mediated ubiquitin-dependent protein catabolic process"/>
    <property type="evidence" value="ECO:0007669"/>
    <property type="project" value="TreeGrafter"/>
</dbReference>
<dbReference type="Gene3D" id="3.30.2410.10">
    <property type="entry name" value="Hect, E3 ligase catalytic domain"/>
    <property type="match status" value="1"/>
</dbReference>
<evidence type="ECO:0000256" key="5">
    <source>
        <dbReference type="ARBA" id="ARBA00022786"/>
    </source>
</evidence>
<accession>A0A0W0DQ78</accession>
<protein>
    <recommendedName>
        <fullName evidence="3">HECT-type E3 ubiquitin transferase</fullName>
        <ecNumber evidence="3">2.3.2.26</ecNumber>
    </recommendedName>
</protein>
<proteinExistence type="inferred from homology"/>
<dbReference type="SUPFAM" id="SSF56204">
    <property type="entry name" value="Hect, E3 ligase catalytic domain"/>
    <property type="match status" value="1"/>
</dbReference>
<feature type="domain" description="HECT" evidence="8">
    <location>
        <begin position="1124"/>
        <end position="1476"/>
    </location>
</feature>
<dbReference type="PANTHER" id="PTHR45670:SF1">
    <property type="entry name" value="E3 UBIQUITIN-PROTEIN LIGASE HECTD1"/>
    <property type="match status" value="1"/>
</dbReference>
<evidence type="ECO:0000256" key="3">
    <source>
        <dbReference type="ARBA" id="ARBA00012485"/>
    </source>
</evidence>
<dbReference type="PROSITE" id="PS50237">
    <property type="entry name" value="HECT"/>
    <property type="match status" value="1"/>
</dbReference>
<dbReference type="VEuPathDB" id="FungiDB:CAGL0M10175g"/>
<evidence type="ECO:0000259" key="8">
    <source>
        <dbReference type="PROSITE" id="PS50237"/>
    </source>
</evidence>
<dbReference type="Proteomes" id="UP000054886">
    <property type="component" value="Unassembled WGS sequence"/>
</dbReference>
<feature type="region of interest" description="Disordered" evidence="7">
    <location>
        <begin position="111"/>
        <end position="134"/>
    </location>
</feature>
<dbReference type="GO" id="GO:1904855">
    <property type="term" value="F:proteasome regulatory particle binding"/>
    <property type="evidence" value="ECO:0007669"/>
    <property type="project" value="EnsemblFungi"/>
</dbReference>
<evidence type="ECO:0000313" key="10">
    <source>
        <dbReference type="Proteomes" id="UP000054886"/>
    </source>
</evidence>
<dbReference type="InterPro" id="IPR035983">
    <property type="entry name" value="Hect_E3_ubiquitin_ligase"/>
</dbReference>
<evidence type="ECO:0000256" key="4">
    <source>
        <dbReference type="ARBA" id="ARBA00022679"/>
    </source>
</evidence>
<dbReference type="Gene3D" id="1.25.10.10">
    <property type="entry name" value="Leucine-rich Repeat Variant"/>
    <property type="match status" value="1"/>
</dbReference>
<dbReference type="InterPro" id="IPR000569">
    <property type="entry name" value="HECT_dom"/>
</dbReference>
<keyword evidence="5 6" id="KW-0833">Ubl conjugation pathway</keyword>
<dbReference type="GO" id="GO:0061630">
    <property type="term" value="F:ubiquitin protein ligase activity"/>
    <property type="evidence" value="ECO:0007669"/>
    <property type="project" value="UniProtKB-EC"/>
</dbReference>
<dbReference type="GO" id="GO:0010994">
    <property type="term" value="P:free ubiquitin chain polymerization"/>
    <property type="evidence" value="ECO:0007669"/>
    <property type="project" value="EnsemblFungi"/>
</dbReference>
<dbReference type="EMBL" id="LLZZ01000128">
    <property type="protein sequence ID" value="KTB01952.1"/>
    <property type="molecule type" value="Genomic_DNA"/>
</dbReference>
<feature type="compositionally biased region" description="Acidic residues" evidence="7">
    <location>
        <begin position="17"/>
        <end position="47"/>
    </location>
</feature>
<evidence type="ECO:0000256" key="7">
    <source>
        <dbReference type="SAM" id="MobiDB-lite"/>
    </source>
</evidence>
<sequence length="1476" mass="167820">MDDHSTDYEMDDHYTDGEEDEVQYVYPDGEEEDSDDDGLGDDYDGEGDGMFHSLDEDEDHEGVEDDIDEEIDGDGFDVEGAIPAAFGGRRVRVATQPAMNLQELLGTLSQHMGQAQQNRRNTTNAGDTSTPPANATFSDFISMFSSRMAREGGTGSRNSRMVKLVENIANASEDSYIAMESLREISENLLMTNQLLLDRIIPMDELLVAVIDILKDPMLSQESELQVQACRCLHNLYEVNIDSMSSSVDQNIIQILQDKLQQIDFIDLAEQVLETLEYLSRIQGKDICRNGEMSIYIRYYDFFTVHAQRKAVYIVTNALTNAIEADFVNIKEVFPSLTQIFMNTNDSNVISHILNAYTGVCRNIKNSDQLVSLFLPSLFDKILQILSNVDSQLEDKLKCINIMTLLVSQCLDLKRHFLRREEPVQDIMLCLNVYAKNNSTKINDKLMFVPKKLLLSVTRFITALLPSEEDSLLSNNVLTEVEIDGSNIYLDRIFKDLTPLLIELYGNTTDFEMKEYVLVCMARISTHTKQTDVQKLCKHLLPCLASILSHIQNNDLLATSLDNIISDKQMEQWILCTATLSILRILLNKFGDVVANSMKREGINIMINSISEKVKEFTGLNLRSIELKHVSHDNNEDESSDSDSANNEDNYDISVPDYVKPKAIKFNLLSYPSPEKTLKYLELYCDELTDIAPLYRTNSNEELDSIKQTINFMADIEVETFDAEKCDKLWRMLYSNIFGNDEELSGFEMISTGLGKAVATLLEQLSNNYQIRKSFEKIFSSKAINLVTLLQSTLNRVENFPIIDSGISGESGVSLLTKLLKLELVIDENLEELGLPKNLETTNVQIHCIATYTNLKDFIKQRFLKVQFLDNLLPNSSIRNNESNPNSADALDSLLKEKNMEFYFEDYQIDSNDTIFGGLLKAYEKLDKSIRDVWQKSQRIKVKFVSKSDKFEETQGDEKESISRMKSSTPADHDDPALDILKILKFLHNCSISAENFVNTKLSSKLARQLDEPLIVLSIRLPEWATLLTKEFSFLFPFETRMFALQCISFDQGRLIQLWKSRVDSSSKINTDEQLEHLGRVVRHKLRIPRKDMFSTGVKVLKRFGGDSTVMEVEYIDEVGTGLGPTLEFYAIISKEFARKSLNMWHCLDDNMKHVADGTPNDNTMSEVYVLNPLFPAPMIPEEKKRDEVLDLFNQLGVFVARSLYDNRILDFRFNPVFFMLCHAITKNEGLSTLTLDSDQVYQQLSILANIDSQLAASLRYIYNNRTNTPLIKSLSLTFTLPGYNFELVEHGNDHAVDDLTSVEKYISLVLDMFLGTGIAPQLNSFIDGFSRLFPYKNMLLFSPNEIADLFGRVEEDWSPETLFTYLVADHGYTMDSPTIRDLISIISTFDNQEKRMFLQFLTGSPKLPLGGFKSLKPKLTVVLKHAEDGLQPDDYLPSVMTCANYLKLPKYSSREVMRQQILTAMTEGADSFQLS</sequence>
<dbReference type="SUPFAM" id="SSF48371">
    <property type="entry name" value="ARM repeat"/>
    <property type="match status" value="1"/>
</dbReference>
<dbReference type="InterPro" id="IPR011989">
    <property type="entry name" value="ARM-like"/>
</dbReference>
<feature type="region of interest" description="Disordered" evidence="7">
    <location>
        <begin position="1"/>
        <end position="64"/>
    </location>
</feature>